<dbReference type="KEGG" id="ddf:DEFDS_1205"/>
<dbReference type="AlphaFoldDB" id="D3PDK0"/>
<proteinExistence type="predicted"/>
<dbReference type="RefSeq" id="WP_013007920.1">
    <property type="nucleotide sequence ID" value="NC_013939.1"/>
</dbReference>
<name>D3PDK0_DEFDS</name>
<keyword evidence="3" id="KW-1185">Reference proteome</keyword>
<dbReference type="STRING" id="639282.DEFDS_1205"/>
<gene>
    <name evidence="2" type="ordered locus">DEFDS_1205</name>
</gene>
<evidence type="ECO:0008006" key="4">
    <source>
        <dbReference type="Google" id="ProtNLM"/>
    </source>
</evidence>
<reference evidence="2 3" key="1">
    <citation type="journal article" date="2010" name="DNA Res.">
        <title>Bacterial lifestyle in a deep-sea hydrothermal vent chimney revealed by the genome sequence of the thermophilic bacterium Deferribacter desulfuricans SSM1.</title>
        <authorList>
            <person name="Takaki Y."/>
            <person name="Shimamura S."/>
            <person name="Nakagawa S."/>
            <person name="Fukuhara Y."/>
            <person name="Horikawa H."/>
            <person name="Ankai A."/>
            <person name="Harada T."/>
            <person name="Hosoyama A."/>
            <person name="Oguchi A."/>
            <person name="Fukui S."/>
            <person name="Fujita N."/>
            <person name="Takami H."/>
            <person name="Takai K."/>
        </authorList>
    </citation>
    <scope>NUCLEOTIDE SEQUENCE [LARGE SCALE GENOMIC DNA]</scope>
    <source>
        <strain evidence="3">DSM 14783 / JCM 11476 / NBRC 101012 / SSM1</strain>
    </source>
</reference>
<protein>
    <recommendedName>
        <fullName evidence="4">Methyl-accepting transducer domain-containing protein</fullName>
    </recommendedName>
</protein>
<dbReference type="SUPFAM" id="SSF58104">
    <property type="entry name" value="Methyl-accepting chemotaxis protein (MCP) signaling domain"/>
    <property type="match status" value="1"/>
</dbReference>
<sequence length="491" mass="56602">MDFQAIKNNLDILFQEIIEIITDLINLDQVHFQRVIDTDNFINSKINTFLSDTVSMIENIKSTFNKKISDINIDQLKSDIEHATSTFISITDDLEILSYNTICKTYSLGEKGATIAYLSKEIKKHSDKAKSLLNEISNNFNNIYKNFRETIQKLRIKNNFEHINKSTLDNSSSIGFSASISKLVEYSQFHDIYIQQIAKIEEALNSIKDEDNQDKSYLGKKFKLLKEILGILENIKNDLENILDEISNEIKLYVYNINTDIQNVISKTSISESIFKEIEKEGAYISNIIDEIYENIISIQNTLTITENNIFELKKFSKSFNVLIVISAIEVARIGETSLNSLIDSMNKTYNKLQELIQKLTDTINLWQILINDLNGIITESKEKYNSFKGINFGEKFDSLVNNNNELTNSVNNIKNLLTNKDYYELISNFKSKIIENIENMINIVKEEFDNMDKTLPESIKQSQEFIDAYNNTELTIIKADDEDLSSVEFF</sequence>
<accession>D3PDK0</accession>
<keyword evidence="1" id="KW-0175">Coiled coil</keyword>
<dbReference type="OrthoDB" id="9775874at2"/>
<dbReference type="HOGENOM" id="CLU_555198_0_0_0"/>
<evidence type="ECO:0000256" key="1">
    <source>
        <dbReference type="SAM" id="Coils"/>
    </source>
</evidence>
<dbReference type="Proteomes" id="UP000001520">
    <property type="component" value="Chromosome"/>
</dbReference>
<dbReference type="eggNOG" id="COG1196">
    <property type="taxonomic scope" value="Bacteria"/>
</dbReference>
<feature type="coiled-coil region" evidence="1">
    <location>
        <begin position="190"/>
        <end position="252"/>
    </location>
</feature>
<evidence type="ECO:0000313" key="3">
    <source>
        <dbReference type="Proteomes" id="UP000001520"/>
    </source>
</evidence>
<organism evidence="2 3">
    <name type="scientific">Deferribacter desulfuricans (strain DSM 14783 / JCM 11476 / NBRC 101012 / SSM1)</name>
    <dbReference type="NCBI Taxonomy" id="639282"/>
    <lineage>
        <taxon>Bacteria</taxon>
        <taxon>Pseudomonadati</taxon>
        <taxon>Deferribacterota</taxon>
        <taxon>Deferribacteres</taxon>
        <taxon>Deferribacterales</taxon>
        <taxon>Deferribacteraceae</taxon>
        <taxon>Deferribacter</taxon>
    </lineage>
</organism>
<evidence type="ECO:0000313" key="2">
    <source>
        <dbReference type="EMBL" id="BAI80673.1"/>
    </source>
</evidence>
<dbReference type="EMBL" id="AP011529">
    <property type="protein sequence ID" value="BAI80673.1"/>
    <property type="molecule type" value="Genomic_DNA"/>
</dbReference>